<accession>A0ABQ2BIG8</accession>
<keyword evidence="2" id="KW-1185">Reference proteome</keyword>
<reference evidence="2" key="1">
    <citation type="journal article" date="2019" name="Int. J. Syst. Evol. Microbiol.">
        <title>The Global Catalogue of Microorganisms (GCM) 10K type strain sequencing project: providing services to taxonomists for standard genome sequencing and annotation.</title>
        <authorList>
            <consortium name="The Broad Institute Genomics Platform"/>
            <consortium name="The Broad Institute Genome Sequencing Center for Infectious Disease"/>
            <person name="Wu L."/>
            <person name="Ma J."/>
        </authorList>
    </citation>
    <scope>NUCLEOTIDE SEQUENCE [LARGE SCALE GENOMIC DNA]</scope>
    <source>
        <strain evidence="2">CCM 8939</strain>
    </source>
</reference>
<organism evidence="1 2">
    <name type="scientific">Pedobacter mendelii</name>
    <dbReference type="NCBI Taxonomy" id="1908240"/>
    <lineage>
        <taxon>Bacteria</taxon>
        <taxon>Pseudomonadati</taxon>
        <taxon>Bacteroidota</taxon>
        <taxon>Sphingobacteriia</taxon>
        <taxon>Sphingobacteriales</taxon>
        <taxon>Sphingobacteriaceae</taxon>
        <taxon>Pedobacter</taxon>
    </lineage>
</organism>
<dbReference type="RefSeq" id="WP_188414995.1">
    <property type="nucleotide sequence ID" value="NZ_BMDJ01000007.1"/>
</dbReference>
<dbReference type="EMBL" id="BMDJ01000007">
    <property type="protein sequence ID" value="GGI27007.1"/>
    <property type="molecule type" value="Genomic_DNA"/>
</dbReference>
<evidence type="ECO:0000313" key="2">
    <source>
        <dbReference type="Proteomes" id="UP000645390"/>
    </source>
</evidence>
<evidence type="ECO:0000313" key="1">
    <source>
        <dbReference type="EMBL" id="GGI27007.1"/>
    </source>
</evidence>
<sequence length="54" mass="6405">MNNKLKDEDREIMEDAGWMMETEYNFSLGGQAFLLMSKKIPVENFLLKFVVWLC</sequence>
<protein>
    <submittedName>
        <fullName evidence="1">Uncharacterized protein</fullName>
    </submittedName>
</protein>
<dbReference type="Proteomes" id="UP000645390">
    <property type="component" value="Unassembled WGS sequence"/>
</dbReference>
<name>A0ABQ2BIG8_9SPHI</name>
<comment type="caution">
    <text evidence="1">The sequence shown here is derived from an EMBL/GenBank/DDBJ whole genome shotgun (WGS) entry which is preliminary data.</text>
</comment>
<gene>
    <name evidence="1" type="ORF">GCM10008119_25500</name>
</gene>
<proteinExistence type="predicted"/>